<dbReference type="RefSeq" id="YP_009008514.1">
    <property type="nucleotide sequence ID" value="NC_023590.1"/>
</dbReference>
<sequence>MYESSWANTVHTMLLNKPSDVSYKDIAARSGLGIGFIETFAAGKTPNPTITRVEKLYNTLKDIKAERIEQAKVWGADLNVTE</sequence>
<evidence type="ECO:0000313" key="2">
    <source>
        <dbReference type="Proteomes" id="UP000019304"/>
    </source>
</evidence>
<dbReference type="EMBL" id="KF811200">
    <property type="protein sequence ID" value="AHI60009.1"/>
    <property type="molecule type" value="Genomic_DNA"/>
</dbReference>
<dbReference type="Proteomes" id="UP000019304">
    <property type="component" value="Segment"/>
</dbReference>
<gene>
    <name evidence="1" type="ORF">IME_AB3_10</name>
</gene>
<keyword evidence="2" id="KW-1185">Reference proteome</keyword>
<name>W6B0T6_9CAUD</name>
<dbReference type="KEGG" id="vg:18504959"/>
<organism evidence="1 2">
    <name type="scientific">Acinetobacter phage IMEAB3</name>
    <dbReference type="NCBI Taxonomy" id="1458669"/>
    <lineage>
        <taxon>Viruses</taxon>
        <taxon>Duplodnaviria</taxon>
        <taxon>Heunggongvirae</taxon>
        <taxon>Uroviricota</taxon>
        <taxon>Caudoviricetes</taxon>
        <taxon>Lokivirus</taxon>
        <taxon>Lokivirus IMEAB3</taxon>
    </lineage>
</organism>
<reference evidence="1 2" key="1">
    <citation type="submission" date="2013-11" db="EMBL/GenBank/DDBJ databases">
        <authorList>
            <person name="Peng F."/>
            <person name="Bai C."/>
            <person name="Tong Y."/>
            <person name="Mi Z."/>
            <person name="An X."/>
            <person name="Yuan X."/>
            <person name="Niu W."/>
            <person name="Hua Y."/>
            <person name="Li S."/>
            <person name="Fan H."/>
            <person name="Li Y."/>
            <person name="Pei G."/>
        </authorList>
    </citation>
    <scope>NUCLEOTIDE SEQUENCE [LARGE SCALE GENOMIC DNA]</scope>
</reference>
<protein>
    <submittedName>
        <fullName evidence="1">Uncharacterized protein</fullName>
    </submittedName>
</protein>
<proteinExistence type="predicted"/>
<accession>W6B0T6</accession>
<dbReference type="GeneID" id="18504959"/>
<dbReference type="OrthoDB" id="36502at10239"/>
<evidence type="ECO:0000313" key="1">
    <source>
        <dbReference type="EMBL" id="AHI60009.1"/>
    </source>
</evidence>